<dbReference type="AlphaFoldDB" id="A0A225V6P9"/>
<accession>A0A225V6P9</accession>
<sequence>DCEGSELGSQIYARGTEFKGVYAIVYAWYFPRGRGAISALEFRPFGHRHNWESVIIWLDKLSLKNLKILGTSTFSFAWSGLGKYNSHVPLNEQYLNGSSVKIDYHNNFLLSSTEVRVTQKEGEYQDLITWDQLPDAARDALSNTDWDLTIFNLYGPRMPLKDGRFNRILEKAWSFD</sequence>
<evidence type="ECO:0000256" key="4">
    <source>
        <dbReference type="ARBA" id="ARBA00023026"/>
    </source>
</evidence>
<dbReference type="EMBL" id="NBNE01007907">
    <property type="protein sequence ID" value="OWZ00090.1"/>
    <property type="molecule type" value="Genomic_DNA"/>
</dbReference>
<dbReference type="OrthoDB" id="88568at2759"/>
<dbReference type="PIRSF" id="PIRSF029958">
    <property type="entry name" value="Necrosis-inducing_protein"/>
    <property type="match status" value="1"/>
</dbReference>
<comment type="similarity">
    <text evidence="2">Belongs to the Necrosis inducing protein (NPP1) family.</text>
</comment>
<evidence type="ECO:0000256" key="2">
    <source>
        <dbReference type="ARBA" id="ARBA00009520"/>
    </source>
</evidence>
<dbReference type="GO" id="GO:0005576">
    <property type="term" value="C:extracellular region"/>
    <property type="evidence" value="ECO:0007669"/>
    <property type="project" value="UniProtKB-SubCell"/>
</dbReference>
<evidence type="ECO:0000313" key="5">
    <source>
        <dbReference type="EMBL" id="OWZ00090.1"/>
    </source>
</evidence>
<keyword evidence="4" id="KW-0843">Virulence</keyword>
<evidence type="ECO:0000256" key="3">
    <source>
        <dbReference type="ARBA" id="ARBA00022525"/>
    </source>
</evidence>
<dbReference type="PANTHER" id="PTHR33657">
    <property type="entry name" value="DOMAIN PROTEIN, PUTATIVE (AFU_ORTHOLOGUE AFUA_5G00600)-RELATED"/>
    <property type="match status" value="1"/>
</dbReference>
<keyword evidence="6" id="KW-1185">Reference proteome</keyword>
<keyword evidence="3" id="KW-0964">Secreted</keyword>
<comment type="caution">
    <text evidence="5">The sequence shown here is derived from an EMBL/GenBank/DDBJ whole genome shotgun (WGS) entry which is preliminary data.</text>
</comment>
<proteinExistence type="inferred from homology"/>
<reference evidence="6" key="1">
    <citation type="submission" date="2017-03" db="EMBL/GenBank/DDBJ databases">
        <title>Phytopthora megakarya and P. palmivora, two closely related causual agents of cacao black pod achieved similar genome size and gene model numbers by different mechanisms.</title>
        <authorList>
            <person name="Ali S."/>
            <person name="Shao J."/>
            <person name="Larry D.J."/>
            <person name="Kronmiller B."/>
            <person name="Shen D."/>
            <person name="Strem M.D."/>
            <person name="Melnick R.L."/>
            <person name="Guiltinan M.J."/>
            <person name="Tyler B.M."/>
            <person name="Meinhardt L.W."/>
            <person name="Bailey B.A."/>
        </authorList>
    </citation>
    <scope>NUCLEOTIDE SEQUENCE [LARGE SCALE GENOMIC DNA]</scope>
    <source>
        <strain evidence="6">zdho120</strain>
    </source>
</reference>
<name>A0A225V6P9_9STRA</name>
<dbReference type="InterPro" id="IPR008701">
    <property type="entry name" value="NPP1"/>
</dbReference>
<dbReference type="Proteomes" id="UP000198211">
    <property type="component" value="Unassembled WGS sequence"/>
</dbReference>
<evidence type="ECO:0000256" key="1">
    <source>
        <dbReference type="ARBA" id="ARBA00004613"/>
    </source>
</evidence>
<comment type="subcellular location">
    <subcellularLocation>
        <location evidence="1">Secreted</location>
    </subcellularLocation>
</comment>
<dbReference type="Pfam" id="PF05630">
    <property type="entry name" value="NPP1"/>
    <property type="match status" value="1"/>
</dbReference>
<evidence type="ECO:0000313" key="6">
    <source>
        <dbReference type="Proteomes" id="UP000198211"/>
    </source>
</evidence>
<protein>
    <submittedName>
        <fullName evidence="5">Necrosis inducing protein NPP1</fullName>
    </submittedName>
</protein>
<dbReference type="STRING" id="4795.A0A225V6P9"/>
<feature type="non-terminal residue" evidence="5">
    <location>
        <position position="1"/>
    </location>
</feature>
<gene>
    <name evidence="5" type="ORF">PHMEG_00028801</name>
</gene>
<organism evidence="5 6">
    <name type="scientific">Phytophthora megakarya</name>
    <dbReference type="NCBI Taxonomy" id="4795"/>
    <lineage>
        <taxon>Eukaryota</taxon>
        <taxon>Sar</taxon>
        <taxon>Stramenopiles</taxon>
        <taxon>Oomycota</taxon>
        <taxon>Peronosporomycetes</taxon>
        <taxon>Peronosporales</taxon>
        <taxon>Peronosporaceae</taxon>
        <taxon>Phytophthora</taxon>
    </lineage>
</organism>
<dbReference type="PANTHER" id="PTHR33657:SF8">
    <property type="entry name" value="DOMAIN PROTEIN, PUTATIVE (AFU_ORTHOLOGUE AFUA_5G00600)-RELATED"/>
    <property type="match status" value="1"/>
</dbReference>